<dbReference type="Gene3D" id="3.30.870.10">
    <property type="entry name" value="Endonuclease Chain A"/>
    <property type="match status" value="2"/>
</dbReference>
<feature type="domain" description="PLD phosphodiesterase" evidence="1">
    <location>
        <begin position="339"/>
        <end position="366"/>
    </location>
</feature>
<dbReference type="CDD" id="cd09110">
    <property type="entry name" value="PLDc_CLS_1"/>
    <property type="match status" value="1"/>
</dbReference>
<dbReference type="GO" id="GO:0032049">
    <property type="term" value="P:cardiolipin biosynthetic process"/>
    <property type="evidence" value="ECO:0007669"/>
    <property type="project" value="UniProtKB-ARBA"/>
</dbReference>
<dbReference type="SUPFAM" id="SSF56024">
    <property type="entry name" value="Phospholipase D/nuclease"/>
    <property type="match status" value="2"/>
</dbReference>
<dbReference type="AlphaFoldDB" id="A0A271J5C3"/>
<dbReference type="GO" id="GO:0008808">
    <property type="term" value="F:cardiolipin synthase activity"/>
    <property type="evidence" value="ECO:0007669"/>
    <property type="project" value="TreeGrafter"/>
</dbReference>
<proteinExistence type="predicted"/>
<dbReference type="PROSITE" id="PS50035">
    <property type="entry name" value="PLD"/>
    <property type="match status" value="2"/>
</dbReference>
<sequence>MSKKDVAWVGALSALLTVLLGLVALNVTTGEQRIDEQVETPFALGSEQFAREMGALLGPPILDGNAVTALDNGDEIFPAMLAAVDSAERTITFETYVYWSGEIGDRFAEALARKAREGVRVHVLVDWAGALKMDDATLDDMAEAGVEVEQYRPLAWYRLDRMNSRTHRKLLVVDGRVGFTGGVGIADVWSGDAQSPDHWRDMHFRVEGPVVAQMQAAFLDNWIQTTGAVLNGPDYFPPLEAAGTVAAHTFTSSAEGGSDSMRLMYLMSITSARESIDLASAYFVPDEIMVRALVAAAGRGVRVRVLVPGPHIDSELVRVSSKQLWGDLLAAGVEISVYQPTMIHTKMLIVDSRMVSVGSTNFDVRSFELNDEASLNLYDTAFAGRMTETFEADWADGDLYTHAMWADRPWTERLAETVIRPLKSQL</sequence>
<dbReference type="InterPro" id="IPR025202">
    <property type="entry name" value="PLD-like_dom"/>
</dbReference>
<evidence type="ECO:0000313" key="2">
    <source>
        <dbReference type="EMBL" id="PAP78712.1"/>
    </source>
</evidence>
<dbReference type="Proteomes" id="UP000216339">
    <property type="component" value="Unassembled WGS sequence"/>
</dbReference>
<accession>A0A271J5C3</accession>
<dbReference type="RefSeq" id="WP_095512346.1">
    <property type="nucleotide sequence ID" value="NZ_MQWD01000001.1"/>
</dbReference>
<dbReference type="SMART" id="SM00155">
    <property type="entry name" value="PLDc"/>
    <property type="match status" value="2"/>
</dbReference>
<dbReference type="InterPro" id="IPR001736">
    <property type="entry name" value="PLipase_D/transphosphatidylase"/>
</dbReference>
<keyword evidence="3" id="KW-1185">Reference proteome</keyword>
<dbReference type="CDD" id="cd09159">
    <property type="entry name" value="PLDc_ybhO_like_2"/>
    <property type="match status" value="1"/>
</dbReference>
<name>A0A271J5C3_9BACT</name>
<feature type="domain" description="PLD phosphodiesterase" evidence="1">
    <location>
        <begin position="162"/>
        <end position="189"/>
    </location>
</feature>
<dbReference type="Pfam" id="PF13091">
    <property type="entry name" value="PLDc_2"/>
    <property type="match status" value="2"/>
</dbReference>
<dbReference type="PANTHER" id="PTHR21248:SF22">
    <property type="entry name" value="PHOSPHOLIPASE D"/>
    <property type="match status" value="1"/>
</dbReference>
<dbReference type="PANTHER" id="PTHR21248">
    <property type="entry name" value="CARDIOLIPIN SYNTHASE"/>
    <property type="match status" value="1"/>
</dbReference>
<organism evidence="2 3">
    <name type="scientific">Rubrivirga marina</name>
    <dbReference type="NCBI Taxonomy" id="1196024"/>
    <lineage>
        <taxon>Bacteria</taxon>
        <taxon>Pseudomonadati</taxon>
        <taxon>Rhodothermota</taxon>
        <taxon>Rhodothermia</taxon>
        <taxon>Rhodothermales</taxon>
        <taxon>Rubricoccaceae</taxon>
        <taxon>Rubrivirga</taxon>
    </lineage>
</organism>
<dbReference type="GO" id="GO:0016020">
    <property type="term" value="C:membrane"/>
    <property type="evidence" value="ECO:0007669"/>
    <property type="project" value="TreeGrafter"/>
</dbReference>
<dbReference type="OrthoDB" id="9762009at2"/>
<gene>
    <name evidence="2" type="ORF">BSZ37_08950</name>
</gene>
<evidence type="ECO:0000259" key="1">
    <source>
        <dbReference type="PROSITE" id="PS50035"/>
    </source>
</evidence>
<comment type="caution">
    <text evidence="2">The sequence shown here is derived from an EMBL/GenBank/DDBJ whole genome shotgun (WGS) entry which is preliminary data.</text>
</comment>
<protein>
    <submittedName>
        <fullName evidence="2">Cardiolipin synthase B</fullName>
    </submittedName>
</protein>
<reference evidence="2 3" key="1">
    <citation type="submission" date="2016-11" db="EMBL/GenBank/DDBJ databases">
        <title>Study of marine rhodopsin-containing bacteria.</title>
        <authorList>
            <person name="Yoshizawa S."/>
            <person name="Kumagai Y."/>
            <person name="Kogure K."/>
        </authorList>
    </citation>
    <scope>NUCLEOTIDE SEQUENCE [LARGE SCALE GENOMIC DNA]</scope>
    <source>
        <strain evidence="2 3">SAORIC-28</strain>
    </source>
</reference>
<dbReference type="EMBL" id="MQWD01000001">
    <property type="protein sequence ID" value="PAP78712.1"/>
    <property type="molecule type" value="Genomic_DNA"/>
</dbReference>
<evidence type="ECO:0000313" key="3">
    <source>
        <dbReference type="Proteomes" id="UP000216339"/>
    </source>
</evidence>